<dbReference type="RefSeq" id="WP_072904581.1">
    <property type="nucleotide sequence ID" value="NZ_FRAD01000035.1"/>
</dbReference>
<dbReference type="STRING" id="1121331.SAMN02745248_02711"/>
<feature type="transmembrane region" description="Helical" evidence="1">
    <location>
        <begin position="15"/>
        <end position="36"/>
    </location>
</feature>
<protein>
    <submittedName>
        <fullName evidence="2">Uncharacterized protein</fullName>
    </submittedName>
</protein>
<keyword evidence="1" id="KW-1133">Transmembrane helix</keyword>
<dbReference type="EMBL" id="FRAD01000035">
    <property type="protein sequence ID" value="SHK51340.1"/>
    <property type="molecule type" value="Genomic_DNA"/>
</dbReference>
<keyword evidence="1" id="KW-0472">Membrane</keyword>
<evidence type="ECO:0000313" key="2">
    <source>
        <dbReference type="EMBL" id="SHK51340.1"/>
    </source>
</evidence>
<feature type="transmembrane region" description="Helical" evidence="1">
    <location>
        <begin position="42"/>
        <end position="60"/>
    </location>
</feature>
<gene>
    <name evidence="2" type="ORF">SAMN02745248_02711</name>
</gene>
<organism evidence="2 3">
    <name type="scientific">Hathewaya proteolytica DSM 3090</name>
    <dbReference type="NCBI Taxonomy" id="1121331"/>
    <lineage>
        <taxon>Bacteria</taxon>
        <taxon>Bacillati</taxon>
        <taxon>Bacillota</taxon>
        <taxon>Clostridia</taxon>
        <taxon>Eubacteriales</taxon>
        <taxon>Clostridiaceae</taxon>
        <taxon>Hathewaya</taxon>
    </lineage>
</organism>
<name>A0A1M6T351_9CLOT</name>
<keyword evidence="1" id="KW-0812">Transmembrane</keyword>
<proteinExistence type="predicted"/>
<sequence length="162" mass="19564">MALYKEIVKRHQNAIIIRFTAMIVCIIVISDFMDIIALKSGLYIYLKYIMDVAMIILFFNELRKIDTKYKYSVFQDQLMVYKLTRRQECLLRDVNICDIVEIKKCTSFREKILWFIGTRYDFYKIKNHYMCTYRDSGVLKKFYFNPSDNLLKILKNSKCHIE</sequence>
<evidence type="ECO:0000313" key="3">
    <source>
        <dbReference type="Proteomes" id="UP000183952"/>
    </source>
</evidence>
<evidence type="ECO:0000256" key="1">
    <source>
        <dbReference type="SAM" id="Phobius"/>
    </source>
</evidence>
<keyword evidence="3" id="KW-1185">Reference proteome</keyword>
<accession>A0A1M6T351</accession>
<dbReference type="OrthoDB" id="1953575at2"/>
<dbReference type="Proteomes" id="UP000183952">
    <property type="component" value="Unassembled WGS sequence"/>
</dbReference>
<dbReference type="AlphaFoldDB" id="A0A1M6T351"/>
<reference evidence="2 3" key="1">
    <citation type="submission" date="2016-11" db="EMBL/GenBank/DDBJ databases">
        <authorList>
            <person name="Jaros S."/>
            <person name="Januszkiewicz K."/>
            <person name="Wedrychowicz H."/>
        </authorList>
    </citation>
    <scope>NUCLEOTIDE SEQUENCE [LARGE SCALE GENOMIC DNA]</scope>
    <source>
        <strain evidence="2 3">DSM 3090</strain>
    </source>
</reference>